<keyword evidence="10" id="KW-0735">Signal-anchor</keyword>
<dbReference type="InterPro" id="IPR006260">
    <property type="entry name" value="TonB/TolA_C"/>
</dbReference>
<reference evidence="13 14" key="1">
    <citation type="submission" date="2019-03" db="EMBL/GenBank/DDBJ databases">
        <title>Genomic Encyclopedia of Type Strains, Phase IV (KMG-IV): sequencing the most valuable type-strain genomes for metagenomic binning, comparative biology and taxonomic classification.</title>
        <authorList>
            <person name="Goeker M."/>
        </authorList>
    </citation>
    <scope>NUCLEOTIDE SEQUENCE [LARGE SCALE GENOMIC DNA]</scope>
    <source>
        <strain evidence="13 14">DSM 28231</strain>
    </source>
</reference>
<dbReference type="GO" id="GO:0015031">
    <property type="term" value="P:protein transport"/>
    <property type="evidence" value="ECO:0007669"/>
    <property type="project" value="UniProtKB-UniRule"/>
</dbReference>
<dbReference type="Gene3D" id="3.30.1150.10">
    <property type="match status" value="1"/>
</dbReference>
<keyword evidence="6 10" id="KW-0812">Transmembrane</keyword>
<evidence type="ECO:0000259" key="12">
    <source>
        <dbReference type="PROSITE" id="PS52015"/>
    </source>
</evidence>
<evidence type="ECO:0000256" key="7">
    <source>
        <dbReference type="ARBA" id="ARBA00022927"/>
    </source>
</evidence>
<dbReference type="InterPro" id="IPR051045">
    <property type="entry name" value="TonB-dependent_transducer"/>
</dbReference>
<proteinExistence type="inferred from homology"/>
<dbReference type="GO" id="GO:0030288">
    <property type="term" value="C:outer membrane-bounded periplasmic space"/>
    <property type="evidence" value="ECO:0007669"/>
    <property type="project" value="InterPro"/>
</dbReference>
<dbReference type="InterPro" id="IPR003538">
    <property type="entry name" value="TonB"/>
</dbReference>
<evidence type="ECO:0000256" key="11">
    <source>
        <dbReference type="SAM" id="MobiDB-lite"/>
    </source>
</evidence>
<keyword evidence="4 10" id="KW-1003">Cell membrane</keyword>
<evidence type="ECO:0000256" key="4">
    <source>
        <dbReference type="ARBA" id="ARBA00022475"/>
    </source>
</evidence>
<dbReference type="GO" id="GO:0055085">
    <property type="term" value="P:transmembrane transport"/>
    <property type="evidence" value="ECO:0007669"/>
    <property type="project" value="InterPro"/>
</dbReference>
<protein>
    <recommendedName>
        <fullName evidence="10">Protein TonB</fullName>
    </recommendedName>
</protein>
<dbReference type="InterPro" id="IPR037682">
    <property type="entry name" value="TonB_C"/>
</dbReference>
<comment type="function">
    <text evidence="10">Interacts with outer membrane receptor proteins that carry out high-affinity binding and energy dependent uptake into the periplasmic space of specific substrates. It could act to transduce energy from the cytoplasmic membrane to specific energy-requiring processes in the outer membrane, resulting in the release into the periplasm of ligands bound by these outer membrane proteins.</text>
</comment>
<dbReference type="Pfam" id="PF03544">
    <property type="entry name" value="TonB_C"/>
    <property type="match status" value="1"/>
</dbReference>
<keyword evidence="7 10" id="KW-0653">Protein transport</keyword>
<evidence type="ECO:0000256" key="9">
    <source>
        <dbReference type="ARBA" id="ARBA00023136"/>
    </source>
</evidence>
<feature type="compositionally biased region" description="Basic and acidic residues" evidence="11">
    <location>
        <begin position="66"/>
        <end position="105"/>
    </location>
</feature>
<dbReference type="PANTHER" id="PTHR33446:SF2">
    <property type="entry name" value="PROTEIN TONB"/>
    <property type="match status" value="1"/>
</dbReference>
<dbReference type="NCBIfam" id="TIGR01352">
    <property type="entry name" value="tonB_Cterm"/>
    <property type="match status" value="1"/>
</dbReference>
<evidence type="ECO:0000256" key="6">
    <source>
        <dbReference type="ARBA" id="ARBA00022692"/>
    </source>
</evidence>
<evidence type="ECO:0000256" key="10">
    <source>
        <dbReference type="RuleBase" id="RU362123"/>
    </source>
</evidence>
<sequence length="249" mass="27219">MSKHHSLFGFLGSLFIHGLLAFVIVMLIMNKPESANGYSADLVDTNISMEMLQAMVRVEPEPEPEPEIKQEEPKEEVADPTVKPEPEKIEKPKEPEKKQPKEKPKPKPKPKKKTPPKDVIKGDRDIDSKDKVNSQATSTGIATTNNPNLAGSGASASELDAYRSALRREIERHKRYPQRARMMRKQGVVMVSFSIAADGTLTNVNVVKSSGASDLDEAALTAVKSARSIGPRPAGLGTSISVPISFKLR</sequence>
<evidence type="ECO:0000256" key="8">
    <source>
        <dbReference type="ARBA" id="ARBA00022989"/>
    </source>
</evidence>
<feature type="transmembrane region" description="Helical" evidence="10">
    <location>
        <begin position="7"/>
        <end position="29"/>
    </location>
</feature>
<dbReference type="SUPFAM" id="SSF74653">
    <property type="entry name" value="TolA/TonB C-terminal domain"/>
    <property type="match status" value="1"/>
</dbReference>
<dbReference type="Proteomes" id="UP000294841">
    <property type="component" value="Unassembled WGS sequence"/>
</dbReference>
<dbReference type="AlphaFoldDB" id="A0A4R2N0L3"/>
<evidence type="ECO:0000256" key="1">
    <source>
        <dbReference type="ARBA" id="ARBA00004383"/>
    </source>
</evidence>
<feature type="region of interest" description="Disordered" evidence="11">
    <location>
        <begin position="59"/>
        <end position="155"/>
    </location>
</feature>
<evidence type="ECO:0000313" key="14">
    <source>
        <dbReference type="Proteomes" id="UP000294841"/>
    </source>
</evidence>
<feature type="compositionally biased region" description="Basic and acidic residues" evidence="11">
    <location>
        <begin position="115"/>
        <end position="132"/>
    </location>
</feature>
<organism evidence="13 14">
    <name type="scientific">Bisgaardia hudsonensis</name>
    <dbReference type="NCBI Taxonomy" id="109472"/>
    <lineage>
        <taxon>Bacteria</taxon>
        <taxon>Pseudomonadati</taxon>
        <taxon>Pseudomonadota</taxon>
        <taxon>Gammaproteobacteria</taxon>
        <taxon>Pasteurellales</taxon>
        <taxon>Pasteurellaceae</taxon>
        <taxon>Bisgaardia</taxon>
    </lineage>
</organism>
<feature type="compositionally biased region" description="Polar residues" evidence="11">
    <location>
        <begin position="133"/>
        <end position="149"/>
    </location>
</feature>
<comment type="subcellular location">
    <subcellularLocation>
        <location evidence="1 10">Cell inner membrane</location>
        <topology evidence="1 10">Single-pass membrane protein</topology>
        <orientation evidence="1 10">Periplasmic side</orientation>
    </subcellularLocation>
</comment>
<comment type="caution">
    <text evidence="13">The sequence shown here is derived from an EMBL/GenBank/DDBJ whole genome shotgun (WGS) entry which is preliminary data.</text>
</comment>
<accession>A0A4R2N0L3</accession>
<dbReference type="EMBL" id="SLXI01000003">
    <property type="protein sequence ID" value="TCP12910.1"/>
    <property type="molecule type" value="Genomic_DNA"/>
</dbReference>
<keyword evidence="9 10" id="KW-0472">Membrane</keyword>
<dbReference type="GO" id="GO:0098797">
    <property type="term" value="C:plasma membrane protein complex"/>
    <property type="evidence" value="ECO:0007669"/>
    <property type="project" value="TreeGrafter"/>
</dbReference>
<evidence type="ECO:0000256" key="5">
    <source>
        <dbReference type="ARBA" id="ARBA00022519"/>
    </source>
</evidence>
<keyword evidence="14" id="KW-1185">Reference proteome</keyword>
<feature type="domain" description="TonB C-terminal" evidence="12">
    <location>
        <begin position="161"/>
        <end position="249"/>
    </location>
</feature>
<dbReference type="RefSeq" id="WP_132023620.1">
    <property type="nucleotide sequence ID" value="NZ_CP016605.1"/>
</dbReference>
<dbReference type="PROSITE" id="PS52015">
    <property type="entry name" value="TONB_CTD"/>
    <property type="match status" value="1"/>
</dbReference>
<evidence type="ECO:0000313" key="13">
    <source>
        <dbReference type="EMBL" id="TCP12910.1"/>
    </source>
</evidence>
<dbReference type="GO" id="GO:0015891">
    <property type="term" value="P:siderophore transport"/>
    <property type="evidence" value="ECO:0007669"/>
    <property type="project" value="InterPro"/>
</dbReference>
<dbReference type="PRINTS" id="PR01374">
    <property type="entry name" value="TONBPROTEIN"/>
</dbReference>
<evidence type="ECO:0000256" key="2">
    <source>
        <dbReference type="ARBA" id="ARBA00006555"/>
    </source>
</evidence>
<comment type="similarity">
    <text evidence="2 10">Belongs to the TonB family.</text>
</comment>
<gene>
    <name evidence="13" type="ORF">EV697_103218</name>
</gene>
<dbReference type="GO" id="GO:0031992">
    <property type="term" value="F:energy transducer activity"/>
    <property type="evidence" value="ECO:0007669"/>
    <property type="project" value="InterPro"/>
</dbReference>
<evidence type="ECO:0000256" key="3">
    <source>
        <dbReference type="ARBA" id="ARBA00022448"/>
    </source>
</evidence>
<name>A0A4R2N0L3_9PAST</name>
<keyword evidence="5 10" id="KW-0997">Cell inner membrane</keyword>
<keyword evidence="8 10" id="KW-1133">Transmembrane helix</keyword>
<keyword evidence="3 10" id="KW-0813">Transport</keyword>
<dbReference type="PANTHER" id="PTHR33446">
    <property type="entry name" value="PROTEIN TONB-RELATED"/>
    <property type="match status" value="1"/>
</dbReference>
<dbReference type="OrthoDB" id="9115347at2"/>